<evidence type="ECO:0000259" key="7">
    <source>
        <dbReference type="Pfam" id="PF00583"/>
    </source>
</evidence>
<feature type="transmembrane region" description="Helical" evidence="6">
    <location>
        <begin position="228"/>
        <end position="252"/>
    </location>
</feature>
<feature type="transmembrane region" description="Helical" evidence="6">
    <location>
        <begin position="27"/>
        <end position="48"/>
    </location>
</feature>
<dbReference type="GO" id="GO:0016020">
    <property type="term" value="C:membrane"/>
    <property type="evidence" value="ECO:0007669"/>
    <property type="project" value="UniProtKB-SubCell"/>
</dbReference>
<feature type="transmembrane region" description="Helical" evidence="6">
    <location>
        <begin position="138"/>
        <end position="160"/>
    </location>
</feature>
<protein>
    <submittedName>
        <fullName evidence="9">Uncharacterized protein</fullName>
    </submittedName>
</protein>
<dbReference type="InterPro" id="IPR052337">
    <property type="entry name" value="SAT4-like"/>
</dbReference>
<accession>A0A423VJH6</accession>
<evidence type="ECO:0000259" key="8">
    <source>
        <dbReference type="Pfam" id="PF20684"/>
    </source>
</evidence>
<gene>
    <name evidence="9" type="ORF">VPNG_09940</name>
</gene>
<dbReference type="AlphaFoldDB" id="A0A423VJH6"/>
<organism evidence="9 10">
    <name type="scientific">Cytospora leucostoma</name>
    <dbReference type="NCBI Taxonomy" id="1230097"/>
    <lineage>
        <taxon>Eukaryota</taxon>
        <taxon>Fungi</taxon>
        <taxon>Dikarya</taxon>
        <taxon>Ascomycota</taxon>
        <taxon>Pezizomycotina</taxon>
        <taxon>Sordariomycetes</taxon>
        <taxon>Sordariomycetidae</taxon>
        <taxon>Diaporthales</taxon>
        <taxon>Cytosporaceae</taxon>
        <taxon>Cytospora</taxon>
    </lineage>
</organism>
<reference evidence="9 10" key="1">
    <citation type="submission" date="2015-09" db="EMBL/GenBank/DDBJ databases">
        <title>Host preference determinants of Valsa canker pathogens revealed by comparative genomics.</title>
        <authorList>
            <person name="Yin Z."/>
            <person name="Huang L."/>
        </authorList>
    </citation>
    <scope>NUCLEOTIDE SEQUENCE [LARGE SCALE GENOMIC DNA]</scope>
    <source>
        <strain evidence="9 10">SXYLt</strain>
    </source>
</reference>
<dbReference type="Proteomes" id="UP000285146">
    <property type="component" value="Unassembled WGS sequence"/>
</dbReference>
<feature type="transmembrane region" description="Helical" evidence="6">
    <location>
        <begin position="60"/>
        <end position="81"/>
    </location>
</feature>
<dbReference type="InParanoid" id="A0A423VJH6"/>
<evidence type="ECO:0000256" key="1">
    <source>
        <dbReference type="ARBA" id="ARBA00004141"/>
    </source>
</evidence>
<dbReference type="OrthoDB" id="61113at2759"/>
<dbReference type="Gene3D" id="3.40.630.30">
    <property type="match status" value="1"/>
</dbReference>
<comment type="subcellular location">
    <subcellularLocation>
        <location evidence="1">Membrane</location>
        <topology evidence="1">Multi-pass membrane protein</topology>
    </subcellularLocation>
</comment>
<dbReference type="Pfam" id="PF00583">
    <property type="entry name" value="Acetyltransf_1"/>
    <property type="match status" value="1"/>
</dbReference>
<dbReference type="SUPFAM" id="SSF55729">
    <property type="entry name" value="Acyl-CoA N-acyltransferases (Nat)"/>
    <property type="match status" value="1"/>
</dbReference>
<evidence type="ECO:0000256" key="3">
    <source>
        <dbReference type="ARBA" id="ARBA00022989"/>
    </source>
</evidence>
<dbReference type="InterPro" id="IPR049326">
    <property type="entry name" value="Rhodopsin_dom_fungi"/>
</dbReference>
<proteinExistence type="inferred from homology"/>
<dbReference type="PANTHER" id="PTHR33048">
    <property type="entry name" value="PTH11-LIKE INTEGRAL MEMBRANE PROTEIN (AFU_ORTHOLOGUE AFUA_5G11245)"/>
    <property type="match status" value="1"/>
</dbReference>
<feature type="domain" description="N-acetyltransferase" evidence="7">
    <location>
        <begin position="535"/>
        <end position="575"/>
    </location>
</feature>
<keyword evidence="4 6" id="KW-0472">Membrane</keyword>
<sequence length="591" mass="66224">MSSIYDLLGKVDNLNDPVPILNRTSTIYGLVLSFLALSSLCVLGRLWIRFCITHTPGWDDLFVVLAVLSNVVQAVGLFLAIDNGLGKHFLLLSIEGMQEFIRTDYIANGAYPTSSTFIKLALLLQYLRIFEQRTKSRVITLVTITVVCLWGFAFSFLAWVPSIPVQSYWDFLIPDSQATRYGYGSHDPKAFVATYVANATTNMALDLIILAIPISLWMDGNNRGKTRIALFGIFVLGATANVCSIIRLISIIESKGGTYPTLDPSWYGCTPVILSALEVNISTLCASLPVYWPVFKDHIGMILVTHEVKITRETRDTGDFSILNESGELYSLEPITPRGKRHGEDDYIRARVDPLHETKTMLNPGQDLIAYLSRLVYPTLSEARSGYSSTMPKYIIDTCTVADAADVGRNNMTAFWQDPNWRLTWKNVDLPHVIEQCVARSPRNLLRDRDTVRHIKAVDPETGKFLGYARWALPQKYCKNADGTPVWPEGQVPDVDPVEKARIVQRAEAADWNPDQSSDVLDVPLTMKKKELLAKKDYIVLEFFAVHPENQRKGVGTALLKYGVQKAEELGIDIFVMAFVGGFRVYKSQCF</sequence>
<dbReference type="PANTHER" id="PTHR33048:SF47">
    <property type="entry name" value="INTEGRAL MEMBRANE PROTEIN-RELATED"/>
    <property type="match status" value="1"/>
</dbReference>
<feature type="transmembrane region" description="Helical" evidence="6">
    <location>
        <begin position="195"/>
        <end position="216"/>
    </location>
</feature>
<evidence type="ECO:0000256" key="2">
    <source>
        <dbReference type="ARBA" id="ARBA00022692"/>
    </source>
</evidence>
<keyword evidence="2 6" id="KW-0812">Transmembrane</keyword>
<comment type="similarity">
    <text evidence="5">Belongs to the SAT4 family.</text>
</comment>
<dbReference type="InterPro" id="IPR016181">
    <property type="entry name" value="Acyl_CoA_acyltransferase"/>
</dbReference>
<keyword evidence="3 6" id="KW-1133">Transmembrane helix</keyword>
<dbReference type="EMBL" id="LKEB01000093">
    <property type="protein sequence ID" value="ROV91104.1"/>
    <property type="molecule type" value="Genomic_DNA"/>
</dbReference>
<name>A0A423VJH6_9PEZI</name>
<dbReference type="GO" id="GO:0016747">
    <property type="term" value="F:acyltransferase activity, transferring groups other than amino-acyl groups"/>
    <property type="evidence" value="ECO:0007669"/>
    <property type="project" value="InterPro"/>
</dbReference>
<evidence type="ECO:0000313" key="9">
    <source>
        <dbReference type="EMBL" id="ROV91104.1"/>
    </source>
</evidence>
<dbReference type="CDD" id="cd04301">
    <property type="entry name" value="NAT_SF"/>
    <property type="match status" value="1"/>
</dbReference>
<evidence type="ECO:0000256" key="5">
    <source>
        <dbReference type="ARBA" id="ARBA00038359"/>
    </source>
</evidence>
<evidence type="ECO:0000256" key="6">
    <source>
        <dbReference type="SAM" id="Phobius"/>
    </source>
</evidence>
<feature type="domain" description="Rhodopsin" evidence="8">
    <location>
        <begin position="45"/>
        <end position="296"/>
    </location>
</feature>
<feature type="transmembrane region" description="Helical" evidence="6">
    <location>
        <begin position="105"/>
        <end position="126"/>
    </location>
</feature>
<evidence type="ECO:0000313" key="10">
    <source>
        <dbReference type="Proteomes" id="UP000285146"/>
    </source>
</evidence>
<dbReference type="InterPro" id="IPR000182">
    <property type="entry name" value="GNAT_dom"/>
</dbReference>
<keyword evidence="10" id="KW-1185">Reference proteome</keyword>
<dbReference type="Pfam" id="PF20684">
    <property type="entry name" value="Fung_rhodopsin"/>
    <property type="match status" value="1"/>
</dbReference>
<comment type="caution">
    <text evidence="9">The sequence shown here is derived from an EMBL/GenBank/DDBJ whole genome shotgun (WGS) entry which is preliminary data.</text>
</comment>
<evidence type="ECO:0000256" key="4">
    <source>
        <dbReference type="ARBA" id="ARBA00023136"/>
    </source>
</evidence>